<dbReference type="PROSITE" id="PS51186">
    <property type="entry name" value="GNAT"/>
    <property type="match status" value="1"/>
</dbReference>
<dbReference type="SUPFAM" id="SSF55729">
    <property type="entry name" value="Acyl-CoA N-acyltransferases (Nat)"/>
    <property type="match status" value="1"/>
</dbReference>
<evidence type="ECO:0000259" key="1">
    <source>
        <dbReference type="PROSITE" id="PS51186"/>
    </source>
</evidence>
<reference evidence="2 3" key="1">
    <citation type="submission" date="2024-07" db="EMBL/GenBank/DDBJ databases">
        <title>Molecular mechanisms and environmental adaptations of flagellar loss and biofilm growth of Rhodanobacter under environmental stress.</title>
        <authorList>
            <person name="Chen M."/>
        </authorList>
    </citation>
    <scope>NUCLEOTIDE SEQUENCE [LARGE SCALE GENOMIC DNA]</scope>
    <source>
        <strain evidence="2 3">RS22</strain>
    </source>
</reference>
<sequence>MTDGDQAATYRTALAELPRDRAEVLAFWRDNLGDPARHAGKYDGFYLGGPFGPALLQLLRHGDAVIGTCGVGARRMLWQGREIRAGLLADMAVDARHRTLGPALMLQEALVAAAAGRYDLLYGFPNRKSLPVVRRLGYAVLGELSRHARVLQHAHYLRRRLPHWLAALLGNALDAWHILLDGLRALPGRSVTATWSEQADPRMDALWQASPHGDGLLGVHDAALARWRFDQSPLASVRYLLLGDRRDGALRAWFACERRDRVLQVRDYWSERGVEGIDHRLVLALVRAARREGCASVTLECAAPAARMAGWRRAGFVLREGQPVVGKWLGASPAPAGLARDWHLTEADADE</sequence>
<name>A0ABV4AR67_9GAMM</name>
<dbReference type="Proteomes" id="UP001562159">
    <property type="component" value="Unassembled WGS sequence"/>
</dbReference>
<evidence type="ECO:0000313" key="3">
    <source>
        <dbReference type="Proteomes" id="UP001562159"/>
    </source>
</evidence>
<evidence type="ECO:0000313" key="2">
    <source>
        <dbReference type="EMBL" id="MEY2182896.1"/>
    </source>
</evidence>
<comment type="caution">
    <text evidence="2">The sequence shown here is derived from an EMBL/GenBank/DDBJ whole genome shotgun (WGS) entry which is preliminary data.</text>
</comment>
<dbReference type="Gene3D" id="3.40.630.30">
    <property type="match status" value="1"/>
</dbReference>
<feature type="domain" description="N-acetyltransferase" evidence="1">
    <location>
        <begin position="8"/>
        <end position="162"/>
    </location>
</feature>
<protein>
    <recommendedName>
        <fullName evidence="1">N-acetyltransferase domain-containing protein</fullName>
    </recommendedName>
</protein>
<gene>
    <name evidence="2" type="ORF">AB7878_10750</name>
</gene>
<dbReference type="EMBL" id="JBGBPY010000001">
    <property type="protein sequence ID" value="MEY2182896.1"/>
    <property type="molecule type" value="Genomic_DNA"/>
</dbReference>
<proteinExistence type="predicted"/>
<organism evidence="2 3">
    <name type="scientific">Rhodanobacter humi</name>
    <dbReference type="NCBI Taxonomy" id="1888173"/>
    <lineage>
        <taxon>Bacteria</taxon>
        <taxon>Pseudomonadati</taxon>
        <taxon>Pseudomonadota</taxon>
        <taxon>Gammaproteobacteria</taxon>
        <taxon>Lysobacterales</taxon>
        <taxon>Rhodanobacteraceae</taxon>
        <taxon>Rhodanobacter</taxon>
    </lineage>
</organism>
<dbReference type="InterPro" id="IPR016181">
    <property type="entry name" value="Acyl_CoA_acyltransferase"/>
</dbReference>
<keyword evidence="3" id="KW-1185">Reference proteome</keyword>
<dbReference type="InterPro" id="IPR000182">
    <property type="entry name" value="GNAT_dom"/>
</dbReference>
<accession>A0ABV4AR67</accession>